<evidence type="ECO:0000259" key="1">
    <source>
        <dbReference type="Pfam" id="PF13649"/>
    </source>
</evidence>
<keyword evidence="3" id="KW-1185">Reference proteome</keyword>
<dbReference type="PANTHER" id="PTHR43591">
    <property type="entry name" value="METHYLTRANSFERASE"/>
    <property type="match status" value="1"/>
</dbReference>
<proteinExistence type="predicted"/>
<name>A0A2P2FGI8_AMYLU</name>
<dbReference type="InterPro" id="IPR041698">
    <property type="entry name" value="Methyltransf_25"/>
</dbReference>
<gene>
    <name evidence="2" type="ORF">BB31_39555</name>
</gene>
<dbReference type="InterPro" id="IPR029063">
    <property type="entry name" value="SAM-dependent_MTases_sf"/>
</dbReference>
<dbReference type="PANTHER" id="PTHR43591:SF110">
    <property type="entry name" value="RHODANESE DOMAIN-CONTAINING PROTEIN"/>
    <property type="match status" value="1"/>
</dbReference>
<accession>A0A2P2FGI8</accession>
<dbReference type="CDD" id="cd02440">
    <property type="entry name" value="AdoMet_MTases"/>
    <property type="match status" value="1"/>
</dbReference>
<dbReference type="AlphaFoldDB" id="A0A2P2FGI8"/>
<dbReference type="Gene3D" id="3.40.50.150">
    <property type="entry name" value="Vaccinia Virus protein VP39"/>
    <property type="match status" value="1"/>
</dbReference>
<dbReference type="SUPFAM" id="SSF53335">
    <property type="entry name" value="S-adenosyl-L-methionine-dependent methyltransferases"/>
    <property type="match status" value="1"/>
</dbReference>
<dbReference type="Pfam" id="PF13649">
    <property type="entry name" value="Methyltransf_25"/>
    <property type="match status" value="1"/>
</dbReference>
<evidence type="ECO:0000313" key="3">
    <source>
        <dbReference type="Proteomes" id="UP000256220"/>
    </source>
</evidence>
<sequence length="217" mass="24110">MEIPSILDLLGDVRDLEVLDLACGTGLYSRLVKALGARRVVGIDSSPVMIEFAKRTTLGGLEIEYEVHDVSNMSVIGKFDVVVAAFLLNYAPTLDALSSMCRMIAGNLRSGGRFIGDIPRGSYDPTRPLSDKYGMTYSMPPTIAEGDEFSFTAHLDPPLTIKSRRWLDETYETQLRNAGLAEIEFHPWRPADEEDNGDFWEEWDANPLAHSVSARKP</sequence>
<reference evidence="2 3" key="1">
    <citation type="journal article" date="2014" name="Genome Announc.">
        <title>Draft Genome Sequence of Amycolatopsis lurida NRRL 2430, Producer of the Glycopeptide Family Antibiotic Ristocetin.</title>
        <authorList>
            <person name="Kwun M.J."/>
            <person name="Hong H.J."/>
        </authorList>
    </citation>
    <scope>NUCLEOTIDE SEQUENCE [LARGE SCALE GENOMIC DNA]</scope>
    <source>
        <strain evidence="2 3">NRRL 2430</strain>
    </source>
</reference>
<protein>
    <recommendedName>
        <fullName evidence="1">Methyltransferase domain-containing protein</fullName>
    </recommendedName>
</protein>
<feature type="domain" description="Methyltransferase" evidence="1">
    <location>
        <begin position="18"/>
        <end position="112"/>
    </location>
</feature>
<dbReference type="Proteomes" id="UP000256220">
    <property type="component" value="Unassembled WGS sequence"/>
</dbReference>
<comment type="caution">
    <text evidence="2">The sequence shown here is derived from an EMBL/GenBank/DDBJ whole genome shotgun (WGS) entry which is preliminary data.</text>
</comment>
<dbReference type="EMBL" id="JFBM01000055">
    <property type="protein sequence ID" value="KFU75799.1"/>
    <property type="molecule type" value="Genomic_DNA"/>
</dbReference>
<organism evidence="2 3">
    <name type="scientific">Amycolatopsis lurida NRRL 2430</name>
    <dbReference type="NCBI Taxonomy" id="1460371"/>
    <lineage>
        <taxon>Bacteria</taxon>
        <taxon>Bacillati</taxon>
        <taxon>Actinomycetota</taxon>
        <taxon>Actinomycetes</taxon>
        <taxon>Pseudonocardiales</taxon>
        <taxon>Pseudonocardiaceae</taxon>
        <taxon>Amycolatopsis</taxon>
    </lineage>
</organism>
<evidence type="ECO:0000313" key="2">
    <source>
        <dbReference type="EMBL" id="KFU75799.1"/>
    </source>
</evidence>